<dbReference type="EMBL" id="JADMLG010000008">
    <property type="protein sequence ID" value="MBH0778847.1"/>
    <property type="molecule type" value="Genomic_DNA"/>
</dbReference>
<keyword evidence="2" id="KW-1185">Reference proteome</keyword>
<evidence type="ECO:0000313" key="1">
    <source>
        <dbReference type="EMBL" id="MBH0778847.1"/>
    </source>
</evidence>
<proteinExistence type="predicted"/>
<reference evidence="1" key="1">
    <citation type="submission" date="2020-11" db="EMBL/GenBank/DDBJ databases">
        <title>Nocardia NEAU-351.nov., a novel actinomycete isolated from the cow dung.</title>
        <authorList>
            <person name="Zhang X."/>
        </authorList>
    </citation>
    <scope>NUCLEOTIDE SEQUENCE</scope>
    <source>
        <strain evidence="1">NEAU-351</strain>
    </source>
</reference>
<gene>
    <name evidence="1" type="ORF">IT779_21440</name>
</gene>
<dbReference type="AlphaFoldDB" id="A0A931IEY3"/>
<comment type="caution">
    <text evidence="1">The sequence shown here is derived from an EMBL/GenBank/DDBJ whole genome shotgun (WGS) entry which is preliminary data.</text>
</comment>
<dbReference type="Proteomes" id="UP000655751">
    <property type="component" value="Unassembled WGS sequence"/>
</dbReference>
<accession>A0A931IEY3</accession>
<dbReference type="RefSeq" id="WP_196151138.1">
    <property type="nucleotide sequence ID" value="NZ_JADMLG010000008.1"/>
</dbReference>
<organism evidence="1 2">
    <name type="scientific">Nocardia bovistercoris</name>
    <dbReference type="NCBI Taxonomy" id="2785916"/>
    <lineage>
        <taxon>Bacteria</taxon>
        <taxon>Bacillati</taxon>
        <taxon>Actinomycetota</taxon>
        <taxon>Actinomycetes</taxon>
        <taxon>Mycobacteriales</taxon>
        <taxon>Nocardiaceae</taxon>
        <taxon>Nocardia</taxon>
    </lineage>
</organism>
<evidence type="ECO:0000313" key="2">
    <source>
        <dbReference type="Proteomes" id="UP000655751"/>
    </source>
</evidence>
<name>A0A931IEY3_9NOCA</name>
<sequence length="53" mass="5654">MSQEDGRVPGLFSHENVAPEVYTAVDPNAAHFRPVFSGAEDGYFKAQAVDGDG</sequence>
<protein>
    <submittedName>
        <fullName evidence="1">Uncharacterized protein</fullName>
    </submittedName>
</protein>